<keyword evidence="3" id="KW-1185">Reference proteome</keyword>
<gene>
    <name evidence="2" type="ORF">BST86_03785</name>
</gene>
<name>A0A2S9WS16_9FLAO</name>
<comment type="caution">
    <text evidence="2">The sequence shown here is derived from an EMBL/GenBank/DDBJ whole genome shotgun (WGS) entry which is preliminary data.</text>
</comment>
<dbReference type="AlphaFoldDB" id="A0A2S9WS16"/>
<organism evidence="2 3">
    <name type="scientific">Nonlabens agnitus</name>
    <dbReference type="NCBI Taxonomy" id="870484"/>
    <lineage>
        <taxon>Bacteria</taxon>
        <taxon>Pseudomonadati</taxon>
        <taxon>Bacteroidota</taxon>
        <taxon>Flavobacteriia</taxon>
        <taxon>Flavobacteriales</taxon>
        <taxon>Flavobacteriaceae</taxon>
        <taxon>Nonlabens</taxon>
    </lineage>
</organism>
<proteinExistence type="predicted"/>
<dbReference type="Pfam" id="PF10544">
    <property type="entry name" value="T5orf172"/>
    <property type="match status" value="1"/>
</dbReference>
<dbReference type="InterPro" id="IPR018306">
    <property type="entry name" value="Phage_T5_Orf172_DNA-bd"/>
</dbReference>
<evidence type="ECO:0000313" key="2">
    <source>
        <dbReference type="EMBL" id="PRP66273.1"/>
    </source>
</evidence>
<dbReference type="EMBL" id="MQUC01000003">
    <property type="protein sequence ID" value="PRP66273.1"/>
    <property type="molecule type" value="Genomic_DNA"/>
</dbReference>
<reference evidence="2 3" key="1">
    <citation type="submission" date="2016-11" db="EMBL/GenBank/DDBJ databases">
        <title>Trade-off between light-utilization and light-protection in marine flavobacteria.</title>
        <authorList>
            <person name="Kumagai Y."/>
        </authorList>
    </citation>
    <scope>NUCLEOTIDE SEQUENCE [LARGE SCALE GENOMIC DNA]</scope>
    <source>
        <strain evidence="2 3">JCM 17109</strain>
    </source>
</reference>
<feature type="domain" description="Bacteriophage T5 Orf172 DNA-binding" evidence="1">
    <location>
        <begin position="14"/>
        <end position="81"/>
    </location>
</feature>
<dbReference type="Proteomes" id="UP000239532">
    <property type="component" value="Unassembled WGS sequence"/>
</dbReference>
<protein>
    <recommendedName>
        <fullName evidence="1">Bacteriophage T5 Orf172 DNA-binding domain-containing protein</fullName>
    </recommendedName>
</protein>
<evidence type="ECO:0000313" key="3">
    <source>
        <dbReference type="Proteomes" id="UP000239532"/>
    </source>
</evidence>
<accession>A0A2S9WS16</accession>
<evidence type="ECO:0000259" key="1">
    <source>
        <dbReference type="Pfam" id="PF10544"/>
    </source>
</evidence>
<sequence length="201" mass="23448">MKSPHKSPNMNTLLYILHINGREYVKIGITANIRQRIKTIKASSGFTVDPQKSLIITNHNKSNIRLLERNLLAITKEFALNWRQDVDFSGMHEFRKNSCTKRIVQWIKDQKNYGFDFKVYTGLDICGRYSKGKIPKHYFPVDKQIKGVSPILKNDVSAYCKKNNIQYADLLNLALYKYAVELGIDRKEDFTIEGYNNYYKI</sequence>
<dbReference type="OrthoDB" id="9955688at2"/>